<comment type="similarity">
    <text evidence="1 2">Belongs to the phD/YefM antitoxin family.</text>
</comment>
<evidence type="ECO:0000256" key="1">
    <source>
        <dbReference type="ARBA" id="ARBA00009981"/>
    </source>
</evidence>
<reference evidence="3" key="1">
    <citation type="submission" date="2019-08" db="EMBL/GenBank/DDBJ databases">
        <title>Comparative genome analysis confer to the adaptation heavy metal polluted environment.</title>
        <authorList>
            <person name="Li Y."/>
        </authorList>
    </citation>
    <scope>NUCLEOTIDE SEQUENCE [LARGE SCALE GENOMIC DNA]</scope>
    <source>
        <strain evidence="3">P1</strain>
    </source>
</reference>
<dbReference type="SUPFAM" id="SSF143120">
    <property type="entry name" value="YefM-like"/>
    <property type="match status" value="1"/>
</dbReference>
<keyword evidence="4" id="KW-1185">Reference proteome</keyword>
<evidence type="ECO:0000313" key="4">
    <source>
        <dbReference type="Proteomes" id="UP000251402"/>
    </source>
</evidence>
<dbReference type="InterPro" id="IPR051405">
    <property type="entry name" value="phD/YefM_antitoxin"/>
</dbReference>
<dbReference type="Proteomes" id="UP000251402">
    <property type="component" value="Chromosome"/>
</dbReference>
<dbReference type="Gene3D" id="6.10.250.330">
    <property type="match status" value="1"/>
</dbReference>
<dbReference type="RefSeq" id="WP_112570728.1">
    <property type="nucleotide sequence ID" value="NZ_CP043450.1"/>
</dbReference>
<dbReference type="NCBIfam" id="TIGR01552">
    <property type="entry name" value="phd_fam"/>
    <property type="match status" value="1"/>
</dbReference>
<evidence type="ECO:0000313" key="3">
    <source>
        <dbReference type="EMBL" id="QEM13883.1"/>
    </source>
</evidence>
<evidence type="ECO:0000256" key="2">
    <source>
        <dbReference type="RuleBase" id="RU362080"/>
    </source>
</evidence>
<dbReference type="InterPro" id="IPR036165">
    <property type="entry name" value="YefM-like_sf"/>
</dbReference>
<proteinExistence type="inferred from homology"/>
<dbReference type="AlphaFoldDB" id="A0A5C1I7I0"/>
<gene>
    <name evidence="3" type="ORF">DEO27_028995</name>
</gene>
<dbReference type="Gene3D" id="3.40.1620.10">
    <property type="entry name" value="YefM-like domain"/>
    <property type="match status" value="1"/>
</dbReference>
<protein>
    <recommendedName>
        <fullName evidence="2">Antitoxin</fullName>
    </recommendedName>
</protein>
<sequence length="75" mass="8675">MEAITIKHFKKNIKSCFDKVCADRKPLVVTDISHGDIVILSKAEYNSMEETFYLLKNPRNAARLLQGTEEYKQNK</sequence>
<dbReference type="PANTHER" id="PTHR33713">
    <property type="entry name" value="ANTITOXIN YAFN-RELATED"/>
    <property type="match status" value="1"/>
</dbReference>
<dbReference type="PANTHER" id="PTHR33713:SF6">
    <property type="entry name" value="ANTITOXIN YEFM"/>
    <property type="match status" value="1"/>
</dbReference>
<dbReference type="OrthoDB" id="1524837at2"/>
<dbReference type="EMBL" id="CP043450">
    <property type="protein sequence ID" value="QEM13883.1"/>
    <property type="molecule type" value="Genomic_DNA"/>
</dbReference>
<dbReference type="InterPro" id="IPR006442">
    <property type="entry name" value="Antitoxin_Phd/YefM"/>
</dbReference>
<dbReference type="Pfam" id="PF02604">
    <property type="entry name" value="PhdYeFM_antitox"/>
    <property type="match status" value="1"/>
</dbReference>
<comment type="function">
    <text evidence="2">Antitoxin component of a type II toxin-antitoxin (TA) system.</text>
</comment>
<accession>A0A5C1I7I0</accession>
<dbReference type="KEGG" id="mrub:DEO27_028995"/>
<name>A0A5C1I7I0_9SPHI</name>
<organism evidence="3 4">
    <name type="scientific">Mucilaginibacter rubeus</name>
    <dbReference type="NCBI Taxonomy" id="2027860"/>
    <lineage>
        <taxon>Bacteria</taxon>
        <taxon>Pseudomonadati</taxon>
        <taxon>Bacteroidota</taxon>
        <taxon>Sphingobacteriia</taxon>
        <taxon>Sphingobacteriales</taxon>
        <taxon>Sphingobacteriaceae</taxon>
        <taxon>Mucilaginibacter</taxon>
    </lineage>
</organism>